<gene>
    <name evidence="5" type="ordered locus">Arcpr_1548</name>
</gene>
<keyword evidence="3" id="KW-0064">Aspartyl protease</keyword>
<dbReference type="PaxDb" id="572546-Arcpr_1548"/>
<dbReference type="eggNOG" id="arCOG04429">
    <property type="taxonomic scope" value="Archaea"/>
</dbReference>
<dbReference type="Gene3D" id="3.40.50.1450">
    <property type="entry name" value="HybD-like"/>
    <property type="match status" value="1"/>
</dbReference>
<dbReference type="GeneID" id="8740238"/>
<dbReference type="GO" id="GO:0004190">
    <property type="term" value="F:aspartic-type endopeptidase activity"/>
    <property type="evidence" value="ECO:0007669"/>
    <property type="project" value="UniProtKB-KW"/>
</dbReference>
<organism evidence="5 6">
    <name type="scientific">Archaeoglobus profundus (strain DSM 5631 / JCM 9629 / NBRC 100127 / Av18)</name>
    <dbReference type="NCBI Taxonomy" id="572546"/>
    <lineage>
        <taxon>Archaea</taxon>
        <taxon>Methanobacteriati</taxon>
        <taxon>Methanobacteriota</taxon>
        <taxon>Archaeoglobi</taxon>
        <taxon>Archaeoglobales</taxon>
        <taxon>Archaeoglobaceae</taxon>
        <taxon>Archaeoglobus</taxon>
    </lineage>
</organism>
<proteinExistence type="inferred from homology"/>
<dbReference type="Pfam" id="PF01750">
    <property type="entry name" value="HycI"/>
    <property type="match status" value="1"/>
</dbReference>
<dbReference type="PANTHER" id="PTHR30302:SF1">
    <property type="entry name" value="HYDROGENASE 2 MATURATION PROTEASE"/>
    <property type="match status" value="1"/>
</dbReference>
<evidence type="ECO:0000256" key="4">
    <source>
        <dbReference type="ARBA" id="ARBA00022801"/>
    </source>
</evidence>
<dbReference type="CDD" id="cd00518">
    <property type="entry name" value="H2MP"/>
    <property type="match status" value="1"/>
</dbReference>
<evidence type="ECO:0000256" key="2">
    <source>
        <dbReference type="ARBA" id="ARBA00022670"/>
    </source>
</evidence>
<dbReference type="NCBIfam" id="TIGR00072">
    <property type="entry name" value="hydrog_prot"/>
    <property type="match status" value="1"/>
</dbReference>
<evidence type="ECO:0000256" key="3">
    <source>
        <dbReference type="ARBA" id="ARBA00022750"/>
    </source>
</evidence>
<dbReference type="PANTHER" id="PTHR30302">
    <property type="entry name" value="HYDROGENASE 1 MATURATION PROTEASE"/>
    <property type="match status" value="1"/>
</dbReference>
<dbReference type="AlphaFoldDB" id="D2REQ0"/>
<reference evidence="5 6" key="1">
    <citation type="journal article" date="2010" name="Stand. Genomic Sci.">
        <title>Complete genome sequence of Archaeoglobus profundus type strain (AV18).</title>
        <authorList>
            <person name="von Jan M."/>
            <person name="Lapidus A."/>
            <person name="Del Rio T.G."/>
            <person name="Copeland A."/>
            <person name="Tice H."/>
            <person name="Cheng J.F."/>
            <person name="Lucas S."/>
            <person name="Chen F."/>
            <person name="Nolan M."/>
            <person name="Goodwin L."/>
            <person name="Han C."/>
            <person name="Pitluck S."/>
            <person name="Liolios K."/>
            <person name="Ivanova N."/>
            <person name="Mavromatis K."/>
            <person name="Ovchinnikova G."/>
            <person name="Chertkov O."/>
            <person name="Pati A."/>
            <person name="Chen A."/>
            <person name="Palaniappan K."/>
            <person name="Land M."/>
            <person name="Hauser L."/>
            <person name="Chang Y.J."/>
            <person name="Jeffries C.D."/>
            <person name="Saunders E."/>
            <person name="Brettin T."/>
            <person name="Detter J.C."/>
            <person name="Chain P."/>
            <person name="Eichinger K."/>
            <person name="Huber H."/>
            <person name="Spring S."/>
            <person name="Rohde M."/>
            <person name="Goker M."/>
            <person name="Wirth R."/>
            <person name="Woyke T."/>
            <person name="Bristow J."/>
            <person name="Eisen J.A."/>
            <person name="Markowitz V."/>
            <person name="Hugenholtz P."/>
            <person name="Kyrpides N.C."/>
            <person name="Klenk H.P."/>
        </authorList>
    </citation>
    <scope>NUCLEOTIDE SEQUENCE [LARGE SCALE GENOMIC DNA]</scope>
    <source>
        <strain evidence="6">DSM 5631 / JCM 9629 / NBRC 100127 / Av18</strain>
    </source>
</reference>
<dbReference type="Proteomes" id="UP000001901">
    <property type="component" value="Chromosome"/>
</dbReference>
<dbReference type="EMBL" id="CP001857">
    <property type="protein sequence ID" value="ADB58594.1"/>
    <property type="molecule type" value="Genomic_DNA"/>
</dbReference>
<keyword evidence="4" id="KW-0378">Hydrolase</keyword>
<dbReference type="KEGG" id="apo:Arcpr_1548"/>
<keyword evidence="6" id="KW-1185">Reference proteome</keyword>
<evidence type="ECO:0000313" key="6">
    <source>
        <dbReference type="Proteomes" id="UP000001901"/>
    </source>
</evidence>
<dbReference type="InterPro" id="IPR000671">
    <property type="entry name" value="Peptidase_A31"/>
</dbReference>
<dbReference type="RefSeq" id="WP_012940930.1">
    <property type="nucleotide sequence ID" value="NC_013741.1"/>
</dbReference>
<comment type="similarity">
    <text evidence="1">Belongs to the peptidase A31 family.</text>
</comment>
<evidence type="ECO:0000313" key="5">
    <source>
        <dbReference type="EMBL" id="ADB58594.1"/>
    </source>
</evidence>
<dbReference type="OrthoDB" id="85598at2157"/>
<accession>D2REQ0</accession>
<protein>
    <submittedName>
        <fullName evidence="5">Hydrogenase maturation protease</fullName>
    </submittedName>
</protein>
<name>D2REQ0_ARCPA</name>
<dbReference type="InterPro" id="IPR023430">
    <property type="entry name" value="Pept_HybD-like_dom_sf"/>
</dbReference>
<dbReference type="GO" id="GO:0016485">
    <property type="term" value="P:protein processing"/>
    <property type="evidence" value="ECO:0007669"/>
    <property type="project" value="TreeGrafter"/>
</dbReference>
<dbReference type="GO" id="GO:0008047">
    <property type="term" value="F:enzyme activator activity"/>
    <property type="evidence" value="ECO:0007669"/>
    <property type="project" value="InterPro"/>
</dbReference>
<sequence>MKTIVIGIGNPYLKDDSVGLRVAKELEGKVKANVDFLTSTDLDVVGKILGYDRAIIVDAIKKVEEAGKIHVLNVDDLFVSYKFSSSHSLDLATSIKIGYEIFRDEMPKDIRIVAIEVEDIDFGYECSKKVKEAIPKAVEIVKRLIESV</sequence>
<dbReference type="SUPFAM" id="SSF53163">
    <property type="entry name" value="HybD-like"/>
    <property type="match status" value="1"/>
</dbReference>
<evidence type="ECO:0000256" key="1">
    <source>
        <dbReference type="ARBA" id="ARBA00006814"/>
    </source>
</evidence>
<dbReference type="HOGENOM" id="CLU_099037_2_3_2"/>
<keyword evidence="2 5" id="KW-0645">Protease</keyword>
<dbReference type="STRING" id="572546.Arcpr_1548"/>